<feature type="transmembrane region" description="Helical" evidence="1">
    <location>
        <begin position="568"/>
        <end position="590"/>
    </location>
</feature>
<dbReference type="InterPro" id="IPR029044">
    <property type="entry name" value="Nucleotide-diphossugar_trans"/>
</dbReference>
<feature type="domain" description="Glycosyltransferase 2-like" evidence="2">
    <location>
        <begin position="300"/>
        <end position="461"/>
    </location>
</feature>
<protein>
    <submittedName>
        <fullName evidence="3">Glycosyltransferase family 2 protein</fullName>
    </submittedName>
</protein>
<dbReference type="Proteomes" id="UP000766550">
    <property type="component" value="Unassembled WGS sequence"/>
</dbReference>
<dbReference type="CDD" id="cd04179">
    <property type="entry name" value="DPM_DPG-synthase_like"/>
    <property type="match status" value="1"/>
</dbReference>
<keyword evidence="1" id="KW-1133">Transmembrane helix</keyword>
<evidence type="ECO:0000313" key="4">
    <source>
        <dbReference type="Proteomes" id="UP000766550"/>
    </source>
</evidence>
<dbReference type="EMBL" id="JAHQXF010000001">
    <property type="protein sequence ID" value="MBV0923975.1"/>
    <property type="molecule type" value="Genomic_DNA"/>
</dbReference>
<keyword evidence="4" id="KW-1185">Reference proteome</keyword>
<dbReference type="OrthoDB" id="11098at2157"/>
<feature type="transmembrane region" description="Helical" evidence="1">
    <location>
        <begin position="530"/>
        <end position="556"/>
    </location>
</feature>
<evidence type="ECO:0000259" key="2">
    <source>
        <dbReference type="Pfam" id="PF00535"/>
    </source>
</evidence>
<comment type="caution">
    <text evidence="3">The sequence shown here is derived from an EMBL/GenBank/DDBJ whole genome shotgun (WGS) entry which is preliminary data.</text>
</comment>
<keyword evidence="1" id="KW-0812">Transmembrane</keyword>
<dbReference type="PANTHER" id="PTHR48090:SF7">
    <property type="entry name" value="RFBJ PROTEIN"/>
    <property type="match status" value="1"/>
</dbReference>
<sequence>METRDGNSAKAIREAGVSVTKSVESVDADTRLVTLSMHSTADEPVMVSLIESVPETHALASLAGDGPTTGGPTAYSDGSLVVEQVTRPGERVALGYLVRGAPETDLPIPSVERVVPVTDDAQLLTETAAEWVGADGAATLDVAPSVVPGVTDEDLPLIALPDAESPADESAMADAAVGVVLTAANEDAAYRTALRAGRRGHTVIATYAGLDADAESLDTLADLGAIVLSPPRQRASQSELHRLLSQHARERGLPGIVLQTRDCPRIDYDRTALAFERADYDVIAIPEQWRETDDGPAVVVAIPAYNAAGSIGDVVERADAFADEVVVIDDGSRDETGTRAREAGATVVVHDRNRGYGGALKTAFREAAARDAAHLVVIDADGQHDPADIPLLVETQTRDDADVVIGSRYVGESHTQIPLVRSLGLALINNLTNVSLGNLRPSGWVRDTQSGYRAYSRRAVRSLAADPTIGDNMGASTDILYHAHRNRLSVAEVGTTISYDVENSSTQGSLSHGLDLVRNIMWTVEYGRPLLIVGVPGAITTLLGVSVTLLLVAQFVETGTLYPIQLGTAVLFGIGGLLLCITALMMHVLNGHPSLRRLER</sequence>
<dbReference type="Gene3D" id="3.90.550.10">
    <property type="entry name" value="Spore Coat Polysaccharide Biosynthesis Protein SpsA, Chain A"/>
    <property type="match status" value="1"/>
</dbReference>
<organism evidence="3 4">
    <name type="scientific">Haloarcula limicola</name>
    <dbReference type="NCBI Taxonomy" id="1429915"/>
    <lineage>
        <taxon>Archaea</taxon>
        <taxon>Methanobacteriati</taxon>
        <taxon>Methanobacteriota</taxon>
        <taxon>Stenosarchaea group</taxon>
        <taxon>Halobacteria</taxon>
        <taxon>Halobacteriales</taxon>
        <taxon>Haloarculaceae</taxon>
        <taxon>Haloarcula</taxon>
    </lineage>
</organism>
<proteinExistence type="predicted"/>
<dbReference type="InterPro" id="IPR050256">
    <property type="entry name" value="Glycosyltransferase_2"/>
</dbReference>
<dbReference type="RefSeq" id="WP_162317058.1">
    <property type="nucleotide sequence ID" value="NZ_JAHQXF010000001.1"/>
</dbReference>
<accession>A0A8J7Y3Z5</accession>
<dbReference type="PANTHER" id="PTHR48090">
    <property type="entry name" value="UNDECAPRENYL-PHOSPHATE 4-DEOXY-4-FORMAMIDO-L-ARABINOSE TRANSFERASE-RELATED"/>
    <property type="match status" value="1"/>
</dbReference>
<name>A0A8J7Y3Z5_9EURY</name>
<dbReference type="InterPro" id="IPR001173">
    <property type="entry name" value="Glyco_trans_2-like"/>
</dbReference>
<evidence type="ECO:0000313" key="3">
    <source>
        <dbReference type="EMBL" id="MBV0923975.1"/>
    </source>
</evidence>
<gene>
    <name evidence="3" type="ORF">KTS45_07135</name>
</gene>
<dbReference type="AlphaFoldDB" id="A0A8J7Y3Z5"/>
<reference evidence="3 4" key="1">
    <citation type="submission" date="2021-06" db="EMBL/GenBank/DDBJ databases">
        <title>New haloarchaea isolates fom saline soil.</title>
        <authorList>
            <person name="Duran-Viseras A."/>
            <person name="Sanchez-Porro C.S."/>
            <person name="Ventosa A."/>
        </authorList>
    </citation>
    <scope>NUCLEOTIDE SEQUENCE [LARGE SCALE GENOMIC DNA]</scope>
    <source>
        <strain evidence="3 4">JCM 183640</strain>
    </source>
</reference>
<keyword evidence="1" id="KW-0472">Membrane</keyword>
<dbReference type="SUPFAM" id="SSF53448">
    <property type="entry name" value="Nucleotide-diphospho-sugar transferases"/>
    <property type="match status" value="1"/>
</dbReference>
<dbReference type="Pfam" id="PF00535">
    <property type="entry name" value="Glycos_transf_2"/>
    <property type="match status" value="1"/>
</dbReference>
<evidence type="ECO:0000256" key="1">
    <source>
        <dbReference type="SAM" id="Phobius"/>
    </source>
</evidence>